<dbReference type="EMBL" id="QFBC01000002">
    <property type="protein sequence ID" value="PWE57131.1"/>
    <property type="molecule type" value="Genomic_DNA"/>
</dbReference>
<dbReference type="InterPro" id="IPR030392">
    <property type="entry name" value="S74_ICA"/>
</dbReference>
<accession>A0A2U2DV14</accession>
<keyword evidence="4" id="KW-1185">Reference proteome</keyword>
<proteinExistence type="predicted"/>
<dbReference type="OrthoDB" id="7226450at2"/>
<gene>
    <name evidence="3" type="ORF">DEM27_05680</name>
</gene>
<dbReference type="Pfam" id="PF13884">
    <property type="entry name" value="Peptidase_S74"/>
    <property type="match status" value="1"/>
</dbReference>
<dbReference type="Proteomes" id="UP000245252">
    <property type="component" value="Unassembled WGS sequence"/>
</dbReference>
<protein>
    <recommendedName>
        <fullName evidence="2">Peptidase S74 domain-containing protein</fullName>
    </recommendedName>
</protein>
<sequence>MCAPKMPEPPSAEETAKAQTGTNISTGIANNILSRTDQVTPYGTQTWSNNGSEWVDDENGQTYWRNAAGDVVKDRPMLPGSGTGETKRVPIYAERGGQNGGKYITGYKDEVVGGEQQFDPAYTEAKGYYIPKSKLTTTLDPAQQAILDQNNKAGLNLSTAAAEQSSKLRDLLNTRFSLDDAPAAGTAGNYQGLREFMSAPSLQRYDAAPSLATSFGDAGKVATTFGDAGQITRSYGANDFSADRQRVEDALMERMRPDLDAGRRRAEQTAADRGLQPGSVAYNRFVDQAARAENDARLGAIAAGGQEQSRLVGMDRDRALFENAAQGQDFQQQLARGQFGNAAQQQIYDQLLGRATFGNASTQANFDNQFRVTGANNDVRQQNFDNDFRVTAGNNQVIQGNNAINTQTFNEQNALRAMFLNEQYAQRAQPINEITSLLSASQVQNPNFSPTQSAQMPTVDFAGLTQQEYQNKVAKAQAESAGMGSILGGLAGLFKGVTLSDERTKKNVKKVGSLKGHPLYEYSYKGQFDDGKKHIGVMAQEVEKKRPDAVVKGRDGLRRVNYGALFEASAPGA</sequence>
<evidence type="ECO:0000313" key="3">
    <source>
        <dbReference type="EMBL" id="PWE57131.1"/>
    </source>
</evidence>
<reference evidence="3 4" key="1">
    <citation type="submission" date="2018-05" db="EMBL/GenBank/DDBJ databases">
        <title>The draft genome of strain NS-104.</title>
        <authorList>
            <person name="Hang P."/>
            <person name="Jiang J."/>
        </authorList>
    </citation>
    <scope>NUCLEOTIDE SEQUENCE [LARGE SCALE GENOMIC DNA]</scope>
    <source>
        <strain evidence="3 4">NS-104</strain>
    </source>
</reference>
<evidence type="ECO:0000313" key="4">
    <source>
        <dbReference type="Proteomes" id="UP000245252"/>
    </source>
</evidence>
<organism evidence="3 4">
    <name type="scientific">Metarhizobium album</name>
    <dbReference type="NCBI Taxonomy" id="2182425"/>
    <lineage>
        <taxon>Bacteria</taxon>
        <taxon>Pseudomonadati</taxon>
        <taxon>Pseudomonadota</taxon>
        <taxon>Alphaproteobacteria</taxon>
        <taxon>Hyphomicrobiales</taxon>
        <taxon>Rhizobiaceae</taxon>
        <taxon>Metarhizobium</taxon>
    </lineage>
</organism>
<dbReference type="RefSeq" id="WP_109457234.1">
    <property type="nucleotide sequence ID" value="NZ_QFBC01000002.1"/>
</dbReference>
<feature type="region of interest" description="Disordered" evidence="1">
    <location>
        <begin position="1"/>
        <end position="24"/>
    </location>
</feature>
<dbReference type="AlphaFoldDB" id="A0A2U2DV14"/>
<name>A0A2U2DV14_9HYPH</name>
<feature type="domain" description="Peptidase S74" evidence="2">
    <location>
        <begin position="500"/>
        <end position="550"/>
    </location>
</feature>
<evidence type="ECO:0000256" key="1">
    <source>
        <dbReference type="SAM" id="MobiDB-lite"/>
    </source>
</evidence>
<evidence type="ECO:0000259" key="2">
    <source>
        <dbReference type="Pfam" id="PF13884"/>
    </source>
</evidence>
<feature type="compositionally biased region" description="Pro residues" evidence="1">
    <location>
        <begin position="1"/>
        <end position="10"/>
    </location>
</feature>
<comment type="caution">
    <text evidence="3">The sequence shown here is derived from an EMBL/GenBank/DDBJ whole genome shotgun (WGS) entry which is preliminary data.</text>
</comment>